<accession>A0A8T3YKW0</accession>
<reference evidence="1" key="1">
    <citation type="submission" date="2020-07" db="EMBL/GenBank/DDBJ databases">
        <title>Huge and variable diversity of episymbiotic CPR bacteria and DPANN archaea in groundwater ecosystems.</title>
        <authorList>
            <person name="He C.Y."/>
            <person name="Keren R."/>
            <person name="Whittaker M."/>
            <person name="Farag I.F."/>
            <person name="Doudna J."/>
            <person name="Cate J.H.D."/>
            <person name="Banfield J.F."/>
        </authorList>
    </citation>
    <scope>NUCLEOTIDE SEQUENCE</scope>
    <source>
        <strain evidence="1">NC_groundwater_1296_Ag_S-0.2um_52_80</strain>
    </source>
</reference>
<dbReference type="Pfam" id="PF13489">
    <property type="entry name" value="Methyltransf_23"/>
    <property type="match status" value="1"/>
</dbReference>
<keyword evidence="1" id="KW-0489">Methyltransferase</keyword>
<comment type="caution">
    <text evidence="1">The sequence shown here is derived from an EMBL/GenBank/DDBJ whole genome shotgun (WGS) entry which is preliminary data.</text>
</comment>
<name>A0A8T3YKW0_9ARCH</name>
<dbReference type="CDD" id="cd02440">
    <property type="entry name" value="AdoMet_MTases"/>
    <property type="match status" value="1"/>
</dbReference>
<dbReference type="Proteomes" id="UP000732298">
    <property type="component" value="Unassembled WGS sequence"/>
</dbReference>
<dbReference type="SUPFAM" id="SSF53335">
    <property type="entry name" value="S-adenosyl-L-methionine-dependent methyltransferases"/>
    <property type="match status" value="1"/>
</dbReference>
<dbReference type="GO" id="GO:0032259">
    <property type="term" value="P:methylation"/>
    <property type="evidence" value="ECO:0007669"/>
    <property type="project" value="UniProtKB-KW"/>
</dbReference>
<dbReference type="EMBL" id="JACQPB010000031">
    <property type="protein sequence ID" value="MBI4210330.1"/>
    <property type="molecule type" value="Genomic_DNA"/>
</dbReference>
<gene>
    <name evidence="1" type="ORF">HY544_02380</name>
</gene>
<keyword evidence="1" id="KW-0808">Transferase</keyword>
<evidence type="ECO:0000313" key="1">
    <source>
        <dbReference type="EMBL" id="MBI4210330.1"/>
    </source>
</evidence>
<dbReference type="GO" id="GO:0008168">
    <property type="term" value="F:methyltransferase activity"/>
    <property type="evidence" value="ECO:0007669"/>
    <property type="project" value="UniProtKB-KW"/>
</dbReference>
<organism evidence="1 2">
    <name type="scientific">Candidatus Iainarchaeum sp</name>
    <dbReference type="NCBI Taxonomy" id="3101447"/>
    <lineage>
        <taxon>Archaea</taxon>
        <taxon>Candidatus Iainarchaeota</taxon>
        <taxon>Candidatus Iainarchaeia</taxon>
        <taxon>Candidatus Iainarchaeales</taxon>
        <taxon>Candidatus Iainarchaeaceae</taxon>
        <taxon>Candidatus Iainarchaeum</taxon>
    </lineage>
</organism>
<dbReference type="AlphaFoldDB" id="A0A8T3YKW0"/>
<proteinExistence type="predicted"/>
<evidence type="ECO:0000313" key="2">
    <source>
        <dbReference type="Proteomes" id="UP000732298"/>
    </source>
</evidence>
<sequence length="207" mass="22737">MRREIVKKYLEKYSLGVVDAGNSIDSYNSFCRNMGIGSGIEAMIGERLEEKVFVKVMDIGCGDCGFLGELKKMFGEHVHTIGVDLLAPLNGPDHMVIGDALEAAFPREVDFVFSFRAMHEIGEPEKMVKKVYACLAPGGRAFLSFRTMDLHAGVQGMGEIGEKEVKALRKMVRSRKLGNFIVDGREVSVSGVNGKKLTAGVNVFLEK</sequence>
<dbReference type="Gene3D" id="3.40.50.150">
    <property type="entry name" value="Vaccinia Virus protein VP39"/>
    <property type="match status" value="1"/>
</dbReference>
<dbReference type="InterPro" id="IPR029063">
    <property type="entry name" value="SAM-dependent_MTases_sf"/>
</dbReference>
<protein>
    <submittedName>
        <fullName evidence="1">Class I SAM-dependent methyltransferase</fullName>
    </submittedName>
</protein>